<proteinExistence type="predicted"/>
<sequence>MDANLSRQTQIAAANGGRESRDYRRFNRLEFKCASNLRRFQPRTMADANGDKKDQKTLEKLRAERRAKIDELKERTNYYVTQQLIQRYDLDPAAKAAAASSLVSRLGAEAGLNISIQDANLVQNEGKSHDVEVVQPAGLRNRKQLHGRSQSVGSVVTEQLAEQPITSTMPVSPSDGGREQGFAADYRPKARASDGGWIGRLAAMLVGEDPTQCYALICANCHMHNGLARKEDFPYITYYCPHCNALNGSQQAGAADMTAGSGRSNLGTDGNESLPGQAQALSRIAGNGADDEVVSKLESASISEAAK</sequence>
<feature type="region of interest" description="Disordered" evidence="1">
    <location>
        <begin position="254"/>
        <end position="282"/>
    </location>
</feature>
<evidence type="ECO:0000313" key="3">
    <source>
        <dbReference type="EMBL" id="KAH9319093.1"/>
    </source>
</evidence>
<evidence type="ECO:0000259" key="2">
    <source>
        <dbReference type="Pfam" id="PF10058"/>
    </source>
</evidence>
<evidence type="ECO:0000313" key="4">
    <source>
        <dbReference type="Proteomes" id="UP000824469"/>
    </source>
</evidence>
<feature type="domain" description="Lunapark zinc ribbon" evidence="2">
    <location>
        <begin position="197"/>
        <end position="247"/>
    </location>
</feature>
<accession>A0AA38GC35</accession>
<feature type="compositionally biased region" description="Polar residues" evidence="1">
    <location>
        <begin position="261"/>
        <end position="280"/>
    </location>
</feature>
<name>A0AA38GC35_TAXCH</name>
<dbReference type="AlphaFoldDB" id="A0AA38GC35"/>
<organism evidence="3 4">
    <name type="scientific">Taxus chinensis</name>
    <name type="common">Chinese yew</name>
    <name type="synonym">Taxus wallichiana var. chinensis</name>
    <dbReference type="NCBI Taxonomy" id="29808"/>
    <lineage>
        <taxon>Eukaryota</taxon>
        <taxon>Viridiplantae</taxon>
        <taxon>Streptophyta</taxon>
        <taxon>Embryophyta</taxon>
        <taxon>Tracheophyta</taxon>
        <taxon>Spermatophyta</taxon>
        <taxon>Pinopsida</taxon>
        <taxon>Pinidae</taxon>
        <taxon>Conifers II</taxon>
        <taxon>Cupressales</taxon>
        <taxon>Taxaceae</taxon>
        <taxon>Taxus</taxon>
    </lineage>
</organism>
<dbReference type="PANTHER" id="PTHR22166">
    <property type="entry name" value="ENDOPLASMIC RETICULUM JUNCTION FORMATION PROTEIN LUNAPARK"/>
    <property type="match status" value="1"/>
</dbReference>
<dbReference type="Proteomes" id="UP000824469">
    <property type="component" value="Unassembled WGS sequence"/>
</dbReference>
<dbReference type="Pfam" id="PF10058">
    <property type="entry name" value="Zn_ribbon_10"/>
    <property type="match status" value="1"/>
</dbReference>
<dbReference type="EMBL" id="JAHRHJ020000004">
    <property type="protein sequence ID" value="KAH9319093.1"/>
    <property type="molecule type" value="Genomic_DNA"/>
</dbReference>
<gene>
    <name evidence="3" type="ORF">KI387_020862</name>
</gene>
<protein>
    <recommendedName>
        <fullName evidence="2">Lunapark zinc ribbon domain-containing protein</fullName>
    </recommendedName>
</protein>
<comment type="caution">
    <text evidence="3">The sequence shown here is derived from an EMBL/GenBank/DDBJ whole genome shotgun (WGS) entry which is preliminary data.</text>
</comment>
<dbReference type="InterPro" id="IPR019273">
    <property type="entry name" value="Lunapark_Znf"/>
</dbReference>
<dbReference type="OMA" id="FQPRTMA"/>
<dbReference type="InterPro" id="IPR040115">
    <property type="entry name" value="Lnp"/>
</dbReference>
<dbReference type="GO" id="GO:0071782">
    <property type="term" value="C:endoplasmic reticulum tubular network"/>
    <property type="evidence" value="ECO:0007669"/>
    <property type="project" value="TreeGrafter"/>
</dbReference>
<dbReference type="PANTHER" id="PTHR22166:SF12">
    <property type="entry name" value="ENDOPLASMIC RETICULUM JUNCTION FORMATION PROTEIN LUNAPARK"/>
    <property type="match status" value="1"/>
</dbReference>
<dbReference type="GO" id="GO:0071786">
    <property type="term" value="P:endoplasmic reticulum tubular network organization"/>
    <property type="evidence" value="ECO:0007669"/>
    <property type="project" value="InterPro"/>
</dbReference>
<evidence type="ECO:0000256" key="1">
    <source>
        <dbReference type="SAM" id="MobiDB-lite"/>
    </source>
</evidence>
<reference evidence="3 4" key="1">
    <citation type="journal article" date="2021" name="Nat. Plants">
        <title>The Taxus genome provides insights into paclitaxel biosynthesis.</title>
        <authorList>
            <person name="Xiong X."/>
            <person name="Gou J."/>
            <person name="Liao Q."/>
            <person name="Li Y."/>
            <person name="Zhou Q."/>
            <person name="Bi G."/>
            <person name="Li C."/>
            <person name="Du R."/>
            <person name="Wang X."/>
            <person name="Sun T."/>
            <person name="Guo L."/>
            <person name="Liang H."/>
            <person name="Lu P."/>
            <person name="Wu Y."/>
            <person name="Zhang Z."/>
            <person name="Ro D.K."/>
            <person name="Shang Y."/>
            <person name="Huang S."/>
            <person name="Yan J."/>
        </authorList>
    </citation>
    <scope>NUCLEOTIDE SEQUENCE [LARGE SCALE GENOMIC DNA]</scope>
    <source>
        <strain evidence="3">Ta-2019</strain>
    </source>
</reference>
<keyword evidence="4" id="KW-1185">Reference proteome</keyword>